<evidence type="ECO:0000313" key="11">
    <source>
        <dbReference type="EMBL" id="MBM7621154.1"/>
    </source>
</evidence>
<gene>
    <name evidence="9" type="primary">rbsK</name>
    <name evidence="11" type="ORF">JOC95_003027</name>
</gene>
<keyword evidence="12" id="KW-1185">Reference proteome</keyword>
<dbReference type="InterPro" id="IPR011877">
    <property type="entry name" value="Ribokinase"/>
</dbReference>
<comment type="function">
    <text evidence="9">Catalyzes the phosphorylation of ribose at O-5 in a reaction requiring ATP and magnesium. The resulting D-ribose-5-phosphate can then be used either for sythesis of nucleotides, histidine, and tryptophan, or as a component of the pentose phosphate pathway.</text>
</comment>
<dbReference type="Proteomes" id="UP000737402">
    <property type="component" value="Unassembled WGS sequence"/>
</dbReference>
<keyword evidence="9" id="KW-0963">Cytoplasm</keyword>
<feature type="binding site" evidence="9">
    <location>
        <position position="237"/>
    </location>
    <ligand>
        <name>K(+)</name>
        <dbReference type="ChEBI" id="CHEBI:29103"/>
    </ligand>
</feature>
<reference evidence="11 12" key="1">
    <citation type="submission" date="2021-01" db="EMBL/GenBank/DDBJ databases">
        <title>Genomic Encyclopedia of Type Strains, Phase IV (KMG-IV): sequencing the most valuable type-strain genomes for metagenomic binning, comparative biology and taxonomic classification.</title>
        <authorList>
            <person name="Goeker M."/>
        </authorList>
    </citation>
    <scope>NUCLEOTIDE SEQUENCE [LARGE SCALE GENOMIC DNA]</scope>
    <source>
        <strain evidence="11 12">DSM 25879</strain>
    </source>
</reference>
<feature type="domain" description="Carbohydrate kinase PfkB" evidence="10">
    <location>
        <begin position="6"/>
        <end position="285"/>
    </location>
</feature>
<keyword evidence="5 9" id="KW-0067">ATP-binding</keyword>
<evidence type="ECO:0000256" key="4">
    <source>
        <dbReference type="ARBA" id="ARBA00022777"/>
    </source>
</evidence>
<keyword evidence="2 9" id="KW-0479">Metal-binding</keyword>
<dbReference type="PANTHER" id="PTHR10584">
    <property type="entry name" value="SUGAR KINASE"/>
    <property type="match status" value="1"/>
</dbReference>
<dbReference type="CDD" id="cd01174">
    <property type="entry name" value="ribokinase"/>
    <property type="match status" value="1"/>
</dbReference>
<evidence type="ECO:0000256" key="9">
    <source>
        <dbReference type="HAMAP-Rule" id="MF_01987"/>
    </source>
</evidence>
<dbReference type="RefSeq" id="WP_204417848.1">
    <property type="nucleotide sequence ID" value="NZ_JAFBED010000006.1"/>
</dbReference>
<feature type="binding site" evidence="9">
    <location>
        <position position="136"/>
    </location>
    <ligand>
        <name>substrate</name>
    </ligand>
</feature>
<feature type="binding site" evidence="9">
    <location>
        <position position="179"/>
    </location>
    <ligand>
        <name>ATP</name>
        <dbReference type="ChEBI" id="CHEBI:30616"/>
    </ligand>
</feature>
<feature type="binding site" evidence="9">
    <location>
        <begin position="211"/>
        <end position="216"/>
    </location>
    <ligand>
        <name>ATP</name>
        <dbReference type="ChEBI" id="CHEBI:30616"/>
    </ligand>
</feature>
<proteinExistence type="inferred from homology"/>
<evidence type="ECO:0000256" key="3">
    <source>
        <dbReference type="ARBA" id="ARBA00022741"/>
    </source>
</evidence>
<comment type="cofactor">
    <cofactor evidence="9">
        <name>Mg(2+)</name>
        <dbReference type="ChEBI" id="CHEBI:18420"/>
    </cofactor>
    <text evidence="9">Requires a divalent cation, most likely magnesium in vivo, as an electrophilic catalyst to aid phosphoryl group transfer. It is the chelate of the metal and the nucleotide that is the actual substrate.</text>
</comment>
<evidence type="ECO:0000256" key="6">
    <source>
        <dbReference type="ARBA" id="ARBA00022842"/>
    </source>
</evidence>
<dbReference type="InterPro" id="IPR029056">
    <property type="entry name" value="Ribokinase-like"/>
</dbReference>
<dbReference type="PRINTS" id="PR00990">
    <property type="entry name" value="RIBOKINASE"/>
</dbReference>
<feature type="binding site" evidence="9">
    <location>
        <begin position="10"/>
        <end position="12"/>
    </location>
    <ligand>
        <name>substrate</name>
    </ligand>
</feature>
<dbReference type="InterPro" id="IPR002139">
    <property type="entry name" value="Ribo/fructo_kinase"/>
</dbReference>
<keyword evidence="8 9" id="KW-0119">Carbohydrate metabolism</keyword>
<dbReference type="Pfam" id="PF00294">
    <property type="entry name" value="PfkB"/>
    <property type="match status" value="1"/>
</dbReference>
<feature type="binding site" evidence="9">
    <location>
        <position position="282"/>
    </location>
    <ligand>
        <name>K(+)</name>
        <dbReference type="ChEBI" id="CHEBI:29103"/>
    </ligand>
</feature>
<feature type="active site" description="Proton acceptor" evidence="9">
    <location>
        <position position="243"/>
    </location>
</feature>
<feature type="binding site" evidence="9">
    <location>
        <position position="278"/>
    </location>
    <ligand>
        <name>K(+)</name>
        <dbReference type="ChEBI" id="CHEBI:29103"/>
    </ligand>
</feature>
<feature type="binding site" evidence="9">
    <location>
        <position position="243"/>
    </location>
    <ligand>
        <name>substrate</name>
    </ligand>
</feature>
<evidence type="ECO:0000256" key="5">
    <source>
        <dbReference type="ARBA" id="ARBA00022840"/>
    </source>
</evidence>
<comment type="pathway">
    <text evidence="9">Carbohydrate metabolism; D-ribose degradation; D-ribose 5-phosphate from beta-D-ribopyranose: step 2/2.</text>
</comment>
<feature type="binding site" evidence="9">
    <location>
        <position position="273"/>
    </location>
    <ligand>
        <name>K(+)</name>
        <dbReference type="ChEBI" id="CHEBI:29103"/>
    </ligand>
</feature>
<dbReference type="SUPFAM" id="SSF53613">
    <property type="entry name" value="Ribokinase-like"/>
    <property type="match status" value="1"/>
</dbReference>
<dbReference type="GO" id="GO:0004747">
    <property type="term" value="F:ribokinase activity"/>
    <property type="evidence" value="ECO:0007669"/>
    <property type="project" value="UniProtKB-EC"/>
</dbReference>
<evidence type="ECO:0000256" key="8">
    <source>
        <dbReference type="ARBA" id="ARBA00023277"/>
    </source>
</evidence>
<dbReference type="EMBL" id="JAFBED010000006">
    <property type="protein sequence ID" value="MBM7621154.1"/>
    <property type="molecule type" value="Genomic_DNA"/>
</dbReference>
<keyword evidence="6 9" id="KW-0460">Magnesium</keyword>
<sequence>MKFLNYGSLNKDKVYTVPHFVTAGETLASLGYAEYSGGKGLNQSIALARAGADVHHAGKIGQDGHSLKEELSRAGIKVKGISEKGMITGHAIIQINEHGENCILLYGGANREITESEIDKVLAEFGEGDVLVLQNEINHLDYLIESAYRKRFAVVLNPSPMDESVNKIDLSKMHYLILNEVEGREITGHGEPKDILDQLINDYPTLKVVLTLGAAGSVYRDATQEFRQDIFPVEVVDTTAAGDTFLGYFLAHVFKNGKVPDALRIASKAASIAVSRKGAAKSIPTIDEVLS</sequence>
<dbReference type="InterPro" id="IPR011611">
    <property type="entry name" value="PfkB_dom"/>
</dbReference>
<dbReference type="EC" id="2.7.1.15" evidence="9"/>
<evidence type="ECO:0000313" key="12">
    <source>
        <dbReference type="Proteomes" id="UP000737402"/>
    </source>
</evidence>
<feature type="binding site" evidence="9">
    <location>
        <position position="276"/>
    </location>
    <ligand>
        <name>K(+)</name>
        <dbReference type="ChEBI" id="CHEBI:29103"/>
    </ligand>
</feature>
<comment type="subunit">
    <text evidence="9">Homodimer.</text>
</comment>
<dbReference type="HAMAP" id="MF_01987">
    <property type="entry name" value="Ribokinase"/>
    <property type="match status" value="1"/>
</dbReference>
<organism evidence="11 12">
    <name type="scientific">Sutcliffiella tianshenii</name>
    <dbReference type="NCBI Taxonomy" id="1463404"/>
    <lineage>
        <taxon>Bacteria</taxon>
        <taxon>Bacillati</taxon>
        <taxon>Bacillota</taxon>
        <taxon>Bacilli</taxon>
        <taxon>Bacillales</taxon>
        <taxon>Bacillaceae</taxon>
        <taxon>Sutcliffiella</taxon>
    </lineage>
</organism>
<evidence type="ECO:0000256" key="1">
    <source>
        <dbReference type="ARBA" id="ARBA00022679"/>
    </source>
</evidence>
<accession>A0ABS2P2R1</accession>
<comment type="caution">
    <text evidence="9">Lacks conserved residue(s) required for the propagation of feature annotation.</text>
</comment>
<comment type="activity regulation">
    <text evidence="9">Activated by a monovalent cation that binds near, but not in, the active site. The most likely occupant of the site in vivo is potassium. Ion binding induces a conformational change that may alter substrate affinity.</text>
</comment>
<evidence type="ECO:0000259" key="10">
    <source>
        <dbReference type="Pfam" id="PF00294"/>
    </source>
</evidence>
<feature type="binding site" evidence="9">
    <location>
        <position position="239"/>
    </location>
    <ligand>
        <name>K(+)</name>
        <dbReference type="ChEBI" id="CHEBI:29103"/>
    </ligand>
</feature>
<dbReference type="PANTHER" id="PTHR10584:SF166">
    <property type="entry name" value="RIBOKINASE"/>
    <property type="match status" value="1"/>
</dbReference>
<comment type="catalytic activity">
    <reaction evidence="9">
        <text>D-ribose + ATP = D-ribose 5-phosphate + ADP + H(+)</text>
        <dbReference type="Rhea" id="RHEA:13697"/>
        <dbReference type="ChEBI" id="CHEBI:15378"/>
        <dbReference type="ChEBI" id="CHEBI:30616"/>
        <dbReference type="ChEBI" id="CHEBI:47013"/>
        <dbReference type="ChEBI" id="CHEBI:78346"/>
        <dbReference type="ChEBI" id="CHEBI:456216"/>
        <dbReference type="EC" id="2.7.1.15"/>
    </reaction>
</comment>
<dbReference type="Gene3D" id="3.40.1190.20">
    <property type="match status" value="1"/>
</dbReference>
<name>A0ABS2P2R1_9BACI</name>
<comment type="subcellular location">
    <subcellularLocation>
        <location evidence="9">Cytoplasm</location>
    </subcellularLocation>
</comment>
<comment type="similarity">
    <text evidence="9">Belongs to the carbohydrate kinase PfkB family. Ribokinase subfamily.</text>
</comment>
<keyword evidence="3 9" id="KW-0547">Nucleotide-binding</keyword>
<feature type="binding site" evidence="9">
    <location>
        <begin position="38"/>
        <end position="42"/>
    </location>
    <ligand>
        <name>substrate</name>
    </ligand>
</feature>
<keyword evidence="7 9" id="KW-0630">Potassium</keyword>
<feature type="binding site" evidence="9">
    <location>
        <begin position="242"/>
        <end position="243"/>
    </location>
    <ligand>
        <name>ATP</name>
        <dbReference type="ChEBI" id="CHEBI:30616"/>
    </ligand>
</feature>
<evidence type="ECO:0000256" key="7">
    <source>
        <dbReference type="ARBA" id="ARBA00022958"/>
    </source>
</evidence>
<comment type="caution">
    <text evidence="11">The sequence shown here is derived from an EMBL/GenBank/DDBJ whole genome shotgun (WGS) entry which is preliminary data.</text>
</comment>
<keyword evidence="4 9" id="KW-0418">Kinase</keyword>
<keyword evidence="1 9" id="KW-0808">Transferase</keyword>
<protein>
    <recommendedName>
        <fullName evidence="9">Ribokinase</fullName>
        <shortName evidence="9">RK</shortName>
        <ecNumber evidence="9">2.7.1.15</ecNumber>
    </recommendedName>
</protein>
<evidence type="ECO:0000256" key="2">
    <source>
        <dbReference type="ARBA" id="ARBA00022723"/>
    </source>
</evidence>